<dbReference type="Pfam" id="PF01728">
    <property type="entry name" value="FtsJ"/>
    <property type="match status" value="1"/>
</dbReference>
<dbReference type="SUPFAM" id="SSF53335">
    <property type="entry name" value="S-adenosyl-L-methionine-dependent methyltransferases"/>
    <property type="match status" value="1"/>
</dbReference>
<keyword evidence="1 3" id="KW-0694">RNA-binding</keyword>
<evidence type="ECO:0000313" key="6">
    <source>
        <dbReference type="Proteomes" id="UP000030392"/>
    </source>
</evidence>
<dbReference type="AlphaFoldDB" id="A0A0A2C8N6"/>
<sequence>MTKKSRLDLHLLTKGLVKTRQEAQNLIRAGKVKTTNGQILDKPGQEVLKDLEIEVTQPLKYVSRGGEKLAEAFNQFPLNIKNRICLDAGISTGGFTDCLLQQGAAKVYGVDVGYGQTAWSIRNDPRVVLLERTNIRHLTPEKLFNDGDLIPDFAVADLSFISLKIVLPSIKSLLQSDRSELLVLVKPQFEVGKDKVGKGGVVRDHRLHAEAVEGVVNESKKYGWYPKGLIASPLKGPAGNQEYLLWMGDEVKGNIALEKLFNVFCD</sequence>
<evidence type="ECO:0000259" key="4">
    <source>
        <dbReference type="SMART" id="SM00363"/>
    </source>
</evidence>
<comment type="caution">
    <text evidence="5">The sequence shown here is derived from an EMBL/GenBank/DDBJ whole genome shotgun (WGS) entry which is preliminary data.</text>
</comment>
<dbReference type="InterPro" id="IPR029063">
    <property type="entry name" value="SAM-dependent_MTases_sf"/>
</dbReference>
<dbReference type="GO" id="GO:0003723">
    <property type="term" value="F:RNA binding"/>
    <property type="evidence" value="ECO:0007669"/>
    <property type="project" value="UniProtKB-KW"/>
</dbReference>
<name>A0A0A2C8N6_PROMR</name>
<dbReference type="Gene3D" id="3.10.290.10">
    <property type="entry name" value="RNA-binding S4 domain"/>
    <property type="match status" value="1"/>
</dbReference>
<dbReference type="PANTHER" id="PTHR32319">
    <property type="entry name" value="BACTERIAL HEMOLYSIN-LIKE PROTEIN"/>
    <property type="match status" value="1"/>
</dbReference>
<dbReference type="InterPro" id="IPR004538">
    <property type="entry name" value="Hemolysin_A/TlyA"/>
</dbReference>
<protein>
    <submittedName>
        <fullName evidence="5">RNA binding methyltransferase FtsJ like</fullName>
    </submittedName>
</protein>
<organism evidence="5 6">
    <name type="scientific">Prochlorococcus marinus str. PAC1</name>
    <dbReference type="NCBI Taxonomy" id="59924"/>
    <lineage>
        <taxon>Bacteria</taxon>
        <taxon>Bacillati</taxon>
        <taxon>Cyanobacteriota</taxon>
        <taxon>Cyanophyceae</taxon>
        <taxon>Synechococcales</taxon>
        <taxon>Prochlorococcaceae</taxon>
        <taxon>Prochlorococcus</taxon>
    </lineage>
</organism>
<dbReference type="SUPFAM" id="SSF55174">
    <property type="entry name" value="Alpha-L RNA-binding motif"/>
    <property type="match status" value="1"/>
</dbReference>
<dbReference type="NCBIfam" id="TIGR00478">
    <property type="entry name" value="tly"/>
    <property type="match status" value="1"/>
</dbReference>
<feature type="domain" description="RNA-binding S4" evidence="4">
    <location>
        <begin position="5"/>
        <end position="70"/>
    </location>
</feature>
<accession>A0A0A2C8N6</accession>
<dbReference type="Gene3D" id="3.40.50.150">
    <property type="entry name" value="Vaccinia Virus protein VP39"/>
    <property type="match status" value="1"/>
</dbReference>
<dbReference type="RefSeq" id="WP_036905566.1">
    <property type="nucleotide sequence ID" value="NZ_CP138967.1"/>
</dbReference>
<reference evidence="6" key="1">
    <citation type="journal article" date="2014" name="Sci. Data">
        <title>Genomes of diverse isolates of the marine cyanobacterium Prochlorococcus.</title>
        <authorList>
            <person name="Biller S."/>
            <person name="Berube P."/>
            <person name="Thompson J."/>
            <person name="Kelly L."/>
            <person name="Roggensack S."/>
            <person name="Awad L."/>
            <person name="Roache-Johnson K."/>
            <person name="Ding H."/>
            <person name="Giovannoni S.J."/>
            <person name="Moore L.R."/>
            <person name="Chisholm S.W."/>
        </authorList>
    </citation>
    <scope>NUCLEOTIDE SEQUENCE [LARGE SCALE GENOMIC DNA]</scope>
    <source>
        <strain evidence="6">PAC1</strain>
    </source>
</reference>
<dbReference type="InterPro" id="IPR047048">
    <property type="entry name" value="TlyA"/>
</dbReference>
<proteinExistence type="inferred from homology"/>
<dbReference type="InterPro" id="IPR002942">
    <property type="entry name" value="S4_RNA-bd"/>
</dbReference>
<dbReference type="CDD" id="cd00165">
    <property type="entry name" value="S4"/>
    <property type="match status" value="1"/>
</dbReference>
<dbReference type="Pfam" id="PF01479">
    <property type="entry name" value="S4"/>
    <property type="match status" value="1"/>
</dbReference>
<evidence type="ECO:0000256" key="2">
    <source>
        <dbReference type="ARBA" id="ARBA00029460"/>
    </source>
</evidence>
<dbReference type="SMART" id="SM00363">
    <property type="entry name" value="S4"/>
    <property type="match status" value="1"/>
</dbReference>
<evidence type="ECO:0000313" key="5">
    <source>
        <dbReference type="EMBL" id="KGG20979.1"/>
    </source>
</evidence>
<evidence type="ECO:0000256" key="1">
    <source>
        <dbReference type="ARBA" id="ARBA00022884"/>
    </source>
</evidence>
<dbReference type="InterPro" id="IPR036986">
    <property type="entry name" value="S4_RNA-bd_sf"/>
</dbReference>
<comment type="similarity">
    <text evidence="2">Belongs to the TlyA family.</text>
</comment>
<keyword evidence="5" id="KW-0489">Methyltransferase</keyword>
<dbReference type="Proteomes" id="UP000030392">
    <property type="component" value="Unassembled WGS sequence"/>
</dbReference>
<dbReference type="PIRSF" id="PIRSF005578">
    <property type="entry name" value="TlyA"/>
    <property type="match status" value="1"/>
</dbReference>
<dbReference type="GO" id="GO:0008168">
    <property type="term" value="F:methyltransferase activity"/>
    <property type="evidence" value="ECO:0007669"/>
    <property type="project" value="UniProtKB-KW"/>
</dbReference>
<dbReference type="PROSITE" id="PS50889">
    <property type="entry name" value="S4"/>
    <property type="match status" value="1"/>
</dbReference>
<dbReference type="InterPro" id="IPR002877">
    <property type="entry name" value="RNA_MeTrfase_FtsJ_dom"/>
</dbReference>
<dbReference type="PANTHER" id="PTHR32319:SF0">
    <property type="entry name" value="BACTERIAL HEMOLYSIN-LIKE PROTEIN"/>
    <property type="match status" value="1"/>
</dbReference>
<evidence type="ECO:0000256" key="3">
    <source>
        <dbReference type="PROSITE-ProRule" id="PRU00182"/>
    </source>
</evidence>
<keyword evidence="5" id="KW-0808">Transferase</keyword>
<dbReference type="EMBL" id="JNAX01000010">
    <property type="protein sequence ID" value="KGG20979.1"/>
    <property type="molecule type" value="Genomic_DNA"/>
</dbReference>
<gene>
    <name evidence="5" type="ORF">EV03_0917</name>
</gene>
<dbReference type="GO" id="GO:0032259">
    <property type="term" value="P:methylation"/>
    <property type="evidence" value="ECO:0007669"/>
    <property type="project" value="UniProtKB-KW"/>
</dbReference>